<feature type="binding site" evidence="4">
    <location>
        <position position="133"/>
    </location>
    <ligand>
        <name>NAD(+)</name>
        <dbReference type="ChEBI" id="CHEBI:57540"/>
    </ligand>
</feature>
<feature type="domain" description="Alcohol dehydrogenase iron-type/glycerol dehydrogenase GldA" evidence="5">
    <location>
        <begin position="10"/>
        <end position="137"/>
    </location>
</feature>
<dbReference type="Pfam" id="PF00465">
    <property type="entry name" value="Fe-ADH"/>
    <property type="match status" value="1"/>
</dbReference>
<evidence type="ECO:0000256" key="4">
    <source>
        <dbReference type="PIRSR" id="PIRSR000112-3"/>
    </source>
</evidence>
<feature type="binding site" evidence="3">
    <location>
        <position position="260"/>
    </location>
    <ligand>
        <name>glycerol</name>
        <dbReference type="ChEBI" id="CHEBI:17754"/>
    </ligand>
</feature>
<dbReference type="PANTHER" id="PTHR43616:SF3">
    <property type="entry name" value="HYDROXYCARBOXYLATE DEHYDROGENASE A"/>
    <property type="match status" value="1"/>
</dbReference>
<dbReference type="PIRSF" id="PIRSF000112">
    <property type="entry name" value="Glycerol_dehydrogenase"/>
    <property type="match status" value="1"/>
</dbReference>
<dbReference type="SUPFAM" id="SSF56796">
    <property type="entry name" value="Dehydroquinate synthase-like"/>
    <property type="match status" value="1"/>
</dbReference>
<sequence>MASAIVKGAPGHYRLGEGVLEELPSLLAELRIEKLHIIAGKTAWEKTKPYLPKEIIDQAKSQSTFTKGHCTLETAEKIAGDLTAQSIEAVIGIGGGTALDTAKAAAAEAGLPVVLVPTIAATCAAWAPLSVFYNEQGAFTHFTEFPEANTLLLVEPAIIASAPVRYLQAGIADTLAKYYEARVLIASFYKDAELPVRLQISQGAAEICRDTLLKDSKTAIEAVTKGEVTEPLVRVIESVFMAGGMVGGFGEKAGRIAAAHSIHNGLTEAKETKNHLHGELVAYGLLVQLALENDVVELEKLIHCYSEWGLPKTLKDLSIDPEQTELLKRIVQKATLPQESIHYMDVEITEDTVFQAIQAVEAIESLVHN</sequence>
<dbReference type="Gene3D" id="3.40.50.1970">
    <property type="match status" value="1"/>
</dbReference>
<dbReference type="OrthoDB" id="5198708at2"/>
<dbReference type="CDD" id="cd08172">
    <property type="entry name" value="GlyDH-like"/>
    <property type="match status" value="1"/>
</dbReference>
<gene>
    <name evidence="6" type="ORF">EEX84_15600</name>
</gene>
<name>A0A3M8P3H2_9BACL</name>
<evidence type="ECO:0000313" key="6">
    <source>
        <dbReference type="EMBL" id="RNF38226.1"/>
    </source>
</evidence>
<accession>A0A3M8P3H2</accession>
<keyword evidence="3" id="KW-0862">Zinc</keyword>
<feature type="binding site" evidence="4">
    <location>
        <begin position="96"/>
        <end position="100"/>
    </location>
    <ligand>
        <name>NAD(+)</name>
        <dbReference type="ChEBI" id="CHEBI:57540"/>
    </ligand>
</feature>
<keyword evidence="7" id="KW-1185">Reference proteome</keyword>
<dbReference type="AlphaFoldDB" id="A0A3M8P3H2"/>
<keyword evidence="1 3" id="KW-0479">Metal-binding</keyword>
<dbReference type="GO" id="GO:0046872">
    <property type="term" value="F:metal ion binding"/>
    <property type="evidence" value="ECO:0007669"/>
    <property type="project" value="UniProtKB-KW"/>
</dbReference>
<dbReference type="InterPro" id="IPR016205">
    <property type="entry name" value="Glycerol_DH"/>
</dbReference>
<keyword evidence="4" id="KW-0520">NAD</keyword>
<keyword evidence="2" id="KW-0560">Oxidoreductase</keyword>
<reference evidence="6 7" key="1">
    <citation type="journal article" date="2018" name="Int. J. Syst. Evol. Microbiol.">
        <title>Planococcus salinus sp. nov., a moderately halophilic bacterium isolated from a saline-alkali soil.</title>
        <authorList>
            <person name="Gan L."/>
        </authorList>
    </citation>
    <scope>NUCLEOTIDE SEQUENCE [LARGE SCALE GENOMIC DNA]</scope>
    <source>
        <strain evidence="6 7">LCB217</strain>
    </source>
</reference>
<feature type="binding site" evidence="3">
    <location>
        <position position="173"/>
    </location>
    <ligand>
        <name>glycerol</name>
        <dbReference type="ChEBI" id="CHEBI:17754"/>
    </ligand>
</feature>
<evidence type="ECO:0000256" key="3">
    <source>
        <dbReference type="PIRSR" id="PIRSR000112-1"/>
    </source>
</evidence>
<comment type="caution">
    <text evidence="6">The sequence shown here is derived from an EMBL/GenBank/DDBJ whole genome shotgun (WGS) entry which is preliminary data.</text>
</comment>
<dbReference type="GO" id="GO:0016614">
    <property type="term" value="F:oxidoreductase activity, acting on CH-OH group of donors"/>
    <property type="evidence" value="ECO:0007669"/>
    <property type="project" value="InterPro"/>
</dbReference>
<dbReference type="EMBL" id="RIAX01000019">
    <property type="protein sequence ID" value="RNF38226.1"/>
    <property type="molecule type" value="Genomic_DNA"/>
</dbReference>
<evidence type="ECO:0000256" key="2">
    <source>
        <dbReference type="ARBA" id="ARBA00023002"/>
    </source>
</evidence>
<protein>
    <submittedName>
        <fullName evidence="6">Iron-containing alcohol dehydrogenase family protein</fullName>
    </submittedName>
</protein>
<dbReference type="Proteomes" id="UP000275473">
    <property type="component" value="Unassembled WGS sequence"/>
</dbReference>
<evidence type="ECO:0000313" key="7">
    <source>
        <dbReference type="Proteomes" id="UP000275473"/>
    </source>
</evidence>
<dbReference type="Gene3D" id="1.20.1090.10">
    <property type="entry name" value="Dehydroquinate synthase-like - alpha domain"/>
    <property type="match status" value="1"/>
</dbReference>
<dbReference type="InterPro" id="IPR001670">
    <property type="entry name" value="ADH_Fe/GldA"/>
</dbReference>
<feature type="binding site" evidence="4">
    <location>
        <position position="129"/>
    </location>
    <ligand>
        <name>NAD(+)</name>
        <dbReference type="ChEBI" id="CHEBI:57540"/>
    </ligand>
</feature>
<evidence type="ECO:0000256" key="1">
    <source>
        <dbReference type="ARBA" id="ARBA00022723"/>
    </source>
</evidence>
<evidence type="ECO:0000259" key="5">
    <source>
        <dbReference type="Pfam" id="PF00465"/>
    </source>
</evidence>
<comment type="cofactor">
    <cofactor evidence="3">
        <name>Zn(2+)</name>
        <dbReference type="ChEBI" id="CHEBI:29105"/>
    </cofactor>
    <text evidence="3">Binds 1 zinc ion per subunit.</text>
</comment>
<organism evidence="6 7">
    <name type="scientific">Planococcus salinus</name>
    <dbReference type="NCBI Taxonomy" id="1848460"/>
    <lineage>
        <taxon>Bacteria</taxon>
        <taxon>Bacillati</taxon>
        <taxon>Bacillota</taxon>
        <taxon>Bacilli</taxon>
        <taxon>Bacillales</taxon>
        <taxon>Caryophanaceae</taxon>
        <taxon>Planococcus</taxon>
    </lineage>
</organism>
<dbReference type="PANTHER" id="PTHR43616">
    <property type="entry name" value="GLYCEROL DEHYDROGENASE"/>
    <property type="match status" value="1"/>
</dbReference>
<proteinExistence type="predicted"/>
<dbReference type="RefSeq" id="WP_123166577.1">
    <property type="nucleotide sequence ID" value="NZ_RIAX01000019.1"/>
</dbReference>
<feature type="binding site" evidence="3">
    <location>
        <position position="277"/>
    </location>
    <ligand>
        <name>glycerol</name>
        <dbReference type="ChEBI" id="CHEBI:17754"/>
    </ligand>
</feature>